<evidence type="ECO:0000256" key="2">
    <source>
        <dbReference type="ARBA" id="ARBA00023015"/>
    </source>
</evidence>
<keyword evidence="2" id="KW-0805">Transcription regulation</keyword>
<keyword evidence="8" id="KW-1185">Reference proteome</keyword>
<comment type="subcellular location">
    <subcellularLocation>
        <location evidence="1">Nucleus</location>
    </subcellularLocation>
</comment>
<dbReference type="Gene3D" id="2.60.40.3960">
    <property type="entry name" value="Velvet domain"/>
    <property type="match status" value="1"/>
</dbReference>
<dbReference type="InterPro" id="IPR038491">
    <property type="entry name" value="Velvet_dom_sf"/>
</dbReference>
<name>A0ABR1JHZ7_9AGAR</name>
<dbReference type="InterPro" id="IPR021740">
    <property type="entry name" value="Velvet"/>
</dbReference>
<dbReference type="InterPro" id="IPR037525">
    <property type="entry name" value="Velvet_dom"/>
</dbReference>
<organism evidence="7 8">
    <name type="scientific">Marasmiellus scandens</name>
    <dbReference type="NCBI Taxonomy" id="2682957"/>
    <lineage>
        <taxon>Eukaryota</taxon>
        <taxon>Fungi</taxon>
        <taxon>Dikarya</taxon>
        <taxon>Basidiomycota</taxon>
        <taxon>Agaricomycotina</taxon>
        <taxon>Agaricomycetes</taxon>
        <taxon>Agaricomycetidae</taxon>
        <taxon>Agaricales</taxon>
        <taxon>Marasmiineae</taxon>
        <taxon>Omphalotaceae</taxon>
        <taxon>Marasmiellus</taxon>
    </lineage>
</organism>
<reference evidence="7 8" key="1">
    <citation type="submission" date="2024-01" db="EMBL/GenBank/DDBJ databases">
        <title>A draft genome for the cacao thread blight pathogen Marasmiellus scandens.</title>
        <authorList>
            <person name="Baruah I.K."/>
            <person name="Leung J."/>
            <person name="Bukari Y."/>
            <person name="Amoako-Attah I."/>
            <person name="Meinhardt L.W."/>
            <person name="Bailey B.A."/>
            <person name="Cohen S.P."/>
        </authorList>
    </citation>
    <scope>NUCLEOTIDE SEQUENCE [LARGE SCALE GENOMIC DNA]</scope>
    <source>
        <strain evidence="7 8">GH-19</strain>
    </source>
</reference>
<dbReference type="PROSITE" id="PS51821">
    <property type="entry name" value="VELVET"/>
    <property type="match status" value="1"/>
</dbReference>
<feature type="domain" description="Velvet" evidence="6">
    <location>
        <begin position="49"/>
        <end position="363"/>
    </location>
</feature>
<protein>
    <recommendedName>
        <fullName evidence="6">Velvet domain-containing protein</fullName>
    </recommendedName>
</protein>
<dbReference type="PANTHER" id="PTHR33572:SF3">
    <property type="entry name" value="VELVET COMPLEX SUBUNIT B"/>
    <property type="match status" value="1"/>
</dbReference>
<dbReference type="Proteomes" id="UP001498398">
    <property type="component" value="Unassembled WGS sequence"/>
</dbReference>
<accession>A0ABR1JHZ7</accession>
<proteinExistence type="predicted"/>
<evidence type="ECO:0000256" key="3">
    <source>
        <dbReference type="ARBA" id="ARBA00023163"/>
    </source>
</evidence>
<evidence type="ECO:0000259" key="6">
    <source>
        <dbReference type="PROSITE" id="PS51821"/>
    </source>
</evidence>
<dbReference type="PANTHER" id="PTHR33572">
    <property type="entry name" value="SPORE DEVELOPMENT REGULATOR VOSA"/>
    <property type="match status" value="1"/>
</dbReference>
<evidence type="ECO:0000313" key="8">
    <source>
        <dbReference type="Proteomes" id="UP001498398"/>
    </source>
</evidence>
<feature type="region of interest" description="Disordered" evidence="5">
    <location>
        <begin position="1"/>
        <end position="23"/>
    </location>
</feature>
<evidence type="ECO:0000256" key="5">
    <source>
        <dbReference type="SAM" id="MobiDB-lite"/>
    </source>
</evidence>
<keyword evidence="4" id="KW-0539">Nucleus</keyword>
<feature type="compositionally biased region" description="Basic and acidic residues" evidence="5">
    <location>
        <begin position="364"/>
        <end position="381"/>
    </location>
</feature>
<comment type="caution">
    <text evidence="7">The sequence shown here is derived from an EMBL/GenBank/DDBJ whole genome shotgun (WGS) entry which is preliminary data.</text>
</comment>
<evidence type="ECO:0000256" key="1">
    <source>
        <dbReference type="ARBA" id="ARBA00004123"/>
    </source>
</evidence>
<feature type="compositionally biased region" description="Polar residues" evidence="5">
    <location>
        <begin position="1"/>
        <end position="12"/>
    </location>
</feature>
<sequence length="404" mass="44597">MPVSPATSSTHQHLMPGRSGPGFNAGAMYPTGMGYMGRPIRFTSGQFSGRTIRAELQEIQKADLGRKYAKVDRRPLDPPPVVALRLYEVTDEERADGPSEREIENVDDIHTHGLLCTVDLFPVHGIDSPHTTAPFVPSHSTQSSPVSTHAQAHTYNTDGYEVSYSRVQSSNDNVHFPSARHLHAYHQNAREGYLQAASELSPTATSVTSVPASTSASTTMTAPGPSGGMYSTIHFAPVQPETVIQPSDIVHHVEGFPITESSKVTNALVGSTFVMPVAIDYHGKKSLMFVFSDLAVKSEGFFILRYRMFDLFSRAWDMKDLVVQAECYGGMFRVYSTKEFPGLQASTELTKHLSRYGVRLNIRETERKRKKGDASPDHHAFETTGSKRKHRSSASEEGYDDDDQ</sequence>
<dbReference type="EMBL" id="JBANRG010000014">
    <property type="protein sequence ID" value="KAK7460799.1"/>
    <property type="molecule type" value="Genomic_DNA"/>
</dbReference>
<feature type="region of interest" description="Disordered" evidence="5">
    <location>
        <begin position="364"/>
        <end position="404"/>
    </location>
</feature>
<gene>
    <name evidence="7" type="ORF">VKT23_008728</name>
</gene>
<keyword evidence="3" id="KW-0804">Transcription</keyword>
<evidence type="ECO:0000313" key="7">
    <source>
        <dbReference type="EMBL" id="KAK7460799.1"/>
    </source>
</evidence>
<dbReference type="Pfam" id="PF11754">
    <property type="entry name" value="Velvet"/>
    <property type="match status" value="1"/>
</dbReference>
<evidence type="ECO:0000256" key="4">
    <source>
        <dbReference type="ARBA" id="ARBA00023242"/>
    </source>
</evidence>